<evidence type="ECO:0000256" key="4">
    <source>
        <dbReference type="ARBA" id="ARBA00012142"/>
    </source>
</evidence>
<keyword evidence="10 13" id="KW-0460">Magnesium</keyword>
<feature type="domain" description="Pyruvate kinase barrel" evidence="14">
    <location>
        <begin position="2"/>
        <end position="178"/>
    </location>
</feature>
<keyword evidence="11 13" id="KW-0324">Glycolysis</keyword>
<comment type="similarity">
    <text evidence="3 13">Belongs to the pyruvate kinase family.</text>
</comment>
<dbReference type="InterPro" id="IPR015795">
    <property type="entry name" value="Pyrv_Knase_C"/>
</dbReference>
<dbReference type="Gene3D" id="2.40.33.10">
    <property type="entry name" value="PK beta-barrel domain-like"/>
    <property type="match status" value="1"/>
</dbReference>
<evidence type="ECO:0000256" key="3">
    <source>
        <dbReference type="ARBA" id="ARBA00008663"/>
    </source>
</evidence>
<comment type="caution">
    <text evidence="16">The sequence shown here is derived from an EMBL/GenBank/DDBJ whole genome shotgun (WGS) entry which is preliminary data.</text>
</comment>
<keyword evidence="9" id="KW-0067">ATP-binding</keyword>
<dbReference type="SUPFAM" id="SSF51621">
    <property type="entry name" value="Phosphoenolpyruvate/pyruvate domain"/>
    <property type="match status" value="1"/>
</dbReference>
<comment type="cofactor">
    <cofactor evidence="1">
        <name>K(+)</name>
        <dbReference type="ChEBI" id="CHEBI:29103"/>
    </cofactor>
</comment>
<sequence>MNTGILKTKKSIIVPEVDIKLPILNKTDRANLEVAAQQGFAWIAASFVSSAKDVREIRSYIRKCGKDIPIISKIENRKGIENISEIVQESDGIMVARGDLGLEYNYEQVPILQEQIVTEAKKYGKVAIIATQMLNTMIESSRPSRPEVSDISHAIRSKVDAVMLSGETASGKYPVQAVTAMARIASTSEQHYFNHEIFKYQDSYRLATFCEMAIQLALALDAKAIIGISNKGKTACYLSAFRANLPKIIATQDQDIFHRCFLYYGVIPVMMKLVGTKRELFLDIIKQCKDKKYFRKGDIFIHLFTHDPDRISKQHLLATNSIREEIVE</sequence>
<keyword evidence="7" id="KW-0547">Nucleotide-binding</keyword>
<reference evidence="16 17" key="1">
    <citation type="submission" date="2022-12" db="EMBL/GenBank/DDBJ databases">
        <title>Chromosome-level genome of Tegillarca granosa.</title>
        <authorList>
            <person name="Kim J."/>
        </authorList>
    </citation>
    <scope>NUCLEOTIDE SEQUENCE [LARGE SCALE GENOMIC DNA]</scope>
    <source>
        <strain evidence="16">Teg-2019</strain>
        <tissue evidence="16">Adductor muscle</tissue>
    </source>
</reference>
<comment type="pathway">
    <text evidence="2 13">Carbohydrate degradation; glycolysis; pyruvate from D-glyceraldehyde 3-phosphate: step 5/5.</text>
</comment>
<evidence type="ECO:0000256" key="12">
    <source>
        <dbReference type="ARBA" id="ARBA00023317"/>
    </source>
</evidence>
<keyword evidence="12" id="KW-0670">Pyruvate</keyword>
<dbReference type="PANTHER" id="PTHR11817">
    <property type="entry name" value="PYRUVATE KINASE"/>
    <property type="match status" value="1"/>
</dbReference>
<dbReference type="PRINTS" id="PR01050">
    <property type="entry name" value="PYRUVTKNASE"/>
</dbReference>
<keyword evidence="17" id="KW-1185">Reference proteome</keyword>
<dbReference type="InterPro" id="IPR001697">
    <property type="entry name" value="Pyr_Knase"/>
</dbReference>
<dbReference type="EC" id="2.7.1.40" evidence="4 13"/>
<dbReference type="NCBIfam" id="TIGR01064">
    <property type="entry name" value="pyruv_kin"/>
    <property type="match status" value="1"/>
</dbReference>
<evidence type="ECO:0000256" key="13">
    <source>
        <dbReference type="RuleBase" id="RU000504"/>
    </source>
</evidence>
<proteinExistence type="inferred from homology"/>
<dbReference type="Gene3D" id="3.40.1380.20">
    <property type="entry name" value="Pyruvate kinase, C-terminal domain"/>
    <property type="match status" value="1"/>
</dbReference>
<evidence type="ECO:0000256" key="7">
    <source>
        <dbReference type="ARBA" id="ARBA00022741"/>
    </source>
</evidence>
<dbReference type="InterPro" id="IPR036918">
    <property type="entry name" value="Pyrv_Knase_C_sf"/>
</dbReference>
<evidence type="ECO:0000259" key="14">
    <source>
        <dbReference type="Pfam" id="PF00224"/>
    </source>
</evidence>
<feature type="domain" description="Pyruvate kinase C-terminal" evidence="15">
    <location>
        <begin position="210"/>
        <end position="301"/>
    </location>
</feature>
<dbReference type="InterPro" id="IPR040442">
    <property type="entry name" value="Pyrv_kinase-like_dom_sf"/>
</dbReference>
<keyword evidence="8 13" id="KW-0418">Kinase</keyword>
<name>A0ABQ9FLN3_TEGGR</name>
<keyword evidence="6" id="KW-0479">Metal-binding</keyword>
<dbReference type="Pfam" id="PF02887">
    <property type="entry name" value="PK_C"/>
    <property type="match status" value="1"/>
</dbReference>
<comment type="catalytic activity">
    <reaction evidence="13">
        <text>pyruvate + ATP = phosphoenolpyruvate + ADP + H(+)</text>
        <dbReference type="Rhea" id="RHEA:18157"/>
        <dbReference type="ChEBI" id="CHEBI:15361"/>
        <dbReference type="ChEBI" id="CHEBI:15378"/>
        <dbReference type="ChEBI" id="CHEBI:30616"/>
        <dbReference type="ChEBI" id="CHEBI:58702"/>
        <dbReference type="ChEBI" id="CHEBI:456216"/>
        <dbReference type="EC" id="2.7.1.40"/>
    </reaction>
</comment>
<evidence type="ECO:0000259" key="15">
    <source>
        <dbReference type="Pfam" id="PF02887"/>
    </source>
</evidence>
<evidence type="ECO:0000313" key="17">
    <source>
        <dbReference type="Proteomes" id="UP001217089"/>
    </source>
</evidence>
<keyword evidence="5 13" id="KW-0808">Transferase</keyword>
<evidence type="ECO:0000256" key="5">
    <source>
        <dbReference type="ARBA" id="ARBA00022679"/>
    </source>
</evidence>
<evidence type="ECO:0000256" key="9">
    <source>
        <dbReference type="ARBA" id="ARBA00022840"/>
    </source>
</evidence>
<dbReference type="SUPFAM" id="SSF52935">
    <property type="entry name" value="PK C-terminal domain-like"/>
    <property type="match status" value="1"/>
</dbReference>
<gene>
    <name evidence="16" type="ORF">KUTeg_005844</name>
</gene>
<dbReference type="Gene3D" id="3.20.20.60">
    <property type="entry name" value="Phosphoenolpyruvate-binding domains"/>
    <property type="match status" value="1"/>
</dbReference>
<dbReference type="InterPro" id="IPR015793">
    <property type="entry name" value="Pyrv_Knase_brl"/>
</dbReference>
<organism evidence="16 17">
    <name type="scientific">Tegillarca granosa</name>
    <name type="common">Malaysian cockle</name>
    <name type="synonym">Anadara granosa</name>
    <dbReference type="NCBI Taxonomy" id="220873"/>
    <lineage>
        <taxon>Eukaryota</taxon>
        <taxon>Metazoa</taxon>
        <taxon>Spiralia</taxon>
        <taxon>Lophotrochozoa</taxon>
        <taxon>Mollusca</taxon>
        <taxon>Bivalvia</taxon>
        <taxon>Autobranchia</taxon>
        <taxon>Pteriomorphia</taxon>
        <taxon>Arcoida</taxon>
        <taxon>Arcoidea</taxon>
        <taxon>Arcidae</taxon>
        <taxon>Tegillarca</taxon>
    </lineage>
</organism>
<dbReference type="EMBL" id="JARBDR010000304">
    <property type="protein sequence ID" value="KAJ8316605.1"/>
    <property type="molecule type" value="Genomic_DNA"/>
</dbReference>
<dbReference type="Pfam" id="PF00224">
    <property type="entry name" value="PK"/>
    <property type="match status" value="1"/>
</dbReference>
<dbReference type="Proteomes" id="UP001217089">
    <property type="component" value="Unassembled WGS sequence"/>
</dbReference>
<evidence type="ECO:0000256" key="2">
    <source>
        <dbReference type="ARBA" id="ARBA00004997"/>
    </source>
</evidence>
<accession>A0ABQ9FLN3</accession>
<evidence type="ECO:0000256" key="11">
    <source>
        <dbReference type="ARBA" id="ARBA00023152"/>
    </source>
</evidence>
<dbReference type="InterPro" id="IPR015813">
    <property type="entry name" value="Pyrv/PenolPyrv_kinase-like_dom"/>
</dbReference>
<evidence type="ECO:0000256" key="6">
    <source>
        <dbReference type="ARBA" id="ARBA00022723"/>
    </source>
</evidence>
<dbReference type="InterPro" id="IPR015806">
    <property type="entry name" value="Pyrv_Knase_insert_dom_sf"/>
</dbReference>
<evidence type="ECO:0000256" key="8">
    <source>
        <dbReference type="ARBA" id="ARBA00022777"/>
    </source>
</evidence>
<protein>
    <recommendedName>
        <fullName evidence="4 13">Pyruvate kinase</fullName>
        <ecNumber evidence="4 13">2.7.1.40</ecNumber>
    </recommendedName>
</protein>
<evidence type="ECO:0000313" key="16">
    <source>
        <dbReference type="EMBL" id="KAJ8316605.1"/>
    </source>
</evidence>
<evidence type="ECO:0000256" key="1">
    <source>
        <dbReference type="ARBA" id="ARBA00001958"/>
    </source>
</evidence>
<evidence type="ECO:0000256" key="10">
    <source>
        <dbReference type="ARBA" id="ARBA00022842"/>
    </source>
</evidence>